<feature type="transmembrane region" description="Helical" evidence="1">
    <location>
        <begin position="12"/>
        <end position="31"/>
    </location>
</feature>
<name>A0A5E7DQ78_PSEFL</name>
<gene>
    <name evidence="2" type="ORF">PS691_04012</name>
</gene>
<keyword evidence="1" id="KW-1133">Transmembrane helix</keyword>
<proteinExistence type="predicted"/>
<evidence type="ECO:0000313" key="2">
    <source>
        <dbReference type="EMBL" id="VVO18706.1"/>
    </source>
</evidence>
<keyword evidence="1" id="KW-0472">Membrane</keyword>
<accession>A0A5E7DQ78</accession>
<reference evidence="2 3" key="1">
    <citation type="submission" date="2019-09" db="EMBL/GenBank/DDBJ databases">
        <authorList>
            <person name="Chandra G."/>
            <person name="Truman W A."/>
        </authorList>
    </citation>
    <scope>NUCLEOTIDE SEQUENCE [LARGE SCALE GENOMIC DNA]</scope>
    <source>
        <strain evidence="2">PS691</strain>
    </source>
</reference>
<organism evidence="2 3">
    <name type="scientific">Pseudomonas fluorescens</name>
    <dbReference type="NCBI Taxonomy" id="294"/>
    <lineage>
        <taxon>Bacteria</taxon>
        <taxon>Pseudomonadati</taxon>
        <taxon>Pseudomonadota</taxon>
        <taxon>Gammaproteobacteria</taxon>
        <taxon>Pseudomonadales</taxon>
        <taxon>Pseudomonadaceae</taxon>
        <taxon>Pseudomonas</taxon>
    </lineage>
</organism>
<keyword evidence="1" id="KW-0812">Transmembrane</keyword>
<dbReference type="OrthoDB" id="9923443at2"/>
<sequence length="73" mass="8173">MSPSVLDEHPLLLAPVMQMVGAFPLSILWVVGDTWVRCDEGNFSIGADESATFDQVRDLLLDAKGDDYPWEEY</sequence>
<evidence type="ECO:0000256" key="1">
    <source>
        <dbReference type="SAM" id="Phobius"/>
    </source>
</evidence>
<evidence type="ECO:0000313" key="3">
    <source>
        <dbReference type="Proteomes" id="UP000337909"/>
    </source>
</evidence>
<dbReference type="RefSeq" id="WP_150643867.1">
    <property type="nucleotide sequence ID" value="NZ_CABVHQ010000045.1"/>
</dbReference>
<dbReference type="EMBL" id="CABVHQ010000045">
    <property type="protein sequence ID" value="VVO18706.1"/>
    <property type="molecule type" value="Genomic_DNA"/>
</dbReference>
<dbReference type="Proteomes" id="UP000337909">
    <property type="component" value="Unassembled WGS sequence"/>
</dbReference>
<protein>
    <submittedName>
        <fullName evidence="2">Uncharacterized protein</fullName>
    </submittedName>
</protein>
<dbReference type="AlphaFoldDB" id="A0A5E7DQ78"/>